<dbReference type="SMART" id="SM00256">
    <property type="entry name" value="FBOX"/>
    <property type="match status" value="1"/>
</dbReference>
<sequence length="264" mass="31039">MISDSIPKELILEIMLRLPAKSIARFHCVSKQWASMLSRPYFTELFLTSSSTQPRLLFAIKRNGLWCFFSLPKHQSPYDNSSSSLVVAADFHMKFLPNKIQMYSSSENRKLSCCYASGLTYFYDMYSEVRVICNPITGRYASLPYLKRYRKELSFFGFDPIDKQFKLRVWILVDVEEQEWLKYAYSLRDDKFFTHDVFVVGVTATEMNTIQRVEIQGFGECQHEYDYYRSRVVYVFADHVEDLDVNDPKLLESSIYAPYVKTED</sequence>
<dbReference type="PROSITE" id="PS50181">
    <property type="entry name" value="FBOX"/>
    <property type="match status" value="1"/>
</dbReference>
<dbReference type="Pfam" id="PF08268">
    <property type="entry name" value="FBA_3"/>
    <property type="match status" value="1"/>
</dbReference>
<protein>
    <submittedName>
        <fullName evidence="2">(thale cress) hypothetical protein</fullName>
    </submittedName>
</protein>
<evidence type="ECO:0000259" key="1">
    <source>
        <dbReference type="PROSITE" id="PS50181"/>
    </source>
</evidence>
<reference evidence="2 3" key="1">
    <citation type="submission" date="2020-09" db="EMBL/GenBank/DDBJ databases">
        <authorList>
            <person name="Ashkenazy H."/>
        </authorList>
    </citation>
    <scope>NUCLEOTIDE SEQUENCE [LARGE SCALE GENOMIC DNA]</scope>
    <source>
        <strain evidence="3">cv. Cdm-0</strain>
    </source>
</reference>
<evidence type="ECO:0000313" key="2">
    <source>
        <dbReference type="EMBL" id="CAD5314841.1"/>
    </source>
</evidence>
<name>A0A7G2E0E3_ARATH</name>
<dbReference type="Proteomes" id="UP000516314">
    <property type="component" value="Chromosome 1"/>
</dbReference>
<gene>
    <name evidence="2" type="ORF">AT9943_LOCUS3258</name>
</gene>
<proteinExistence type="predicted"/>
<dbReference type="PANTHER" id="PTHR31111:SF130">
    <property type="entry name" value="F-BOX ASSOCIATED UBIQUITINATION EFFECTOR FAMILY PROTEIN"/>
    <property type="match status" value="1"/>
</dbReference>
<dbReference type="PANTHER" id="PTHR31111">
    <property type="entry name" value="BNAA05G37150D PROTEIN-RELATED"/>
    <property type="match status" value="1"/>
</dbReference>
<organism evidence="2 3">
    <name type="scientific">Arabidopsis thaliana</name>
    <name type="common">Mouse-ear cress</name>
    <dbReference type="NCBI Taxonomy" id="3702"/>
    <lineage>
        <taxon>Eukaryota</taxon>
        <taxon>Viridiplantae</taxon>
        <taxon>Streptophyta</taxon>
        <taxon>Embryophyta</taxon>
        <taxon>Tracheophyta</taxon>
        <taxon>Spermatophyta</taxon>
        <taxon>Magnoliopsida</taxon>
        <taxon>eudicotyledons</taxon>
        <taxon>Gunneridae</taxon>
        <taxon>Pentapetalae</taxon>
        <taxon>rosids</taxon>
        <taxon>malvids</taxon>
        <taxon>Brassicales</taxon>
        <taxon>Brassicaceae</taxon>
        <taxon>Camelineae</taxon>
        <taxon>Arabidopsis</taxon>
    </lineage>
</organism>
<dbReference type="Gene3D" id="1.20.1280.50">
    <property type="match status" value="1"/>
</dbReference>
<accession>A0A7G2E0E3</accession>
<dbReference type="AlphaFoldDB" id="A0A7G2E0E3"/>
<dbReference type="CDD" id="cd22157">
    <property type="entry name" value="F-box_AtFBW1-like"/>
    <property type="match status" value="1"/>
</dbReference>
<feature type="domain" description="F-box" evidence="1">
    <location>
        <begin position="1"/>
        <end position="45"/>
    </location>
</feature>
<dbReference type="InterPro" id="IPR001810">
    <property type="entry name" value="F-box_dom"/>
</dbReference>
<dbReference type="SUPFAM" id="SSF81383">
    <property type="entry name" value="F-box domain"/>
    <property type="match status" value="1"/>
</dbReference>
<dbReference type="EMBL" id="LR881466">
    <property type="protein sequence ID" value="CAD5314841.1"/>
    <property type="molecule type" value="Genomic_DNA"/>
</dbReference>
<evidence type="ECO:0000313" key="3">
    <source>
        <dbReference type="Proteomes" id="UP000516314"/>
    </source>
</evidence>
<dbReference type="InterPro" id="IPR013187">
    <property type="entry name" value="F-box-assoc_dom_typ3"/>
</dbReference>
<dbReference type="InterPro" id="IPR036047">
    <property type="entry name" value="F-box-like_dom_sf"/>
</dbReference>
<dbReference type="Pfam" id="PF00646">
    <property type="entry name" value="F-box"/>
    <property type="match status" value="1"/>
</dbReference>